<dbReference type="HOGENOM" id="CLU_1809885_0_0_1"/>
<evidence type="ECO:0000313" key="1">
    <source>
        <dbReference type="EnsemblProtists" id="HpaP812976"/>
    </source>
</evidence>
<protein>
    <submittedName>
        <fullName evidence="1">Uncharacterized protein</fullName>
    </submittedName>
</protein>
<keyword evidence="2" id="KW-1185">Reference proteome</keyword>
<dbReference type="EnsemblProtists" id="HpaT812976">
    <property type="protein sequence ID" value="HpaP812976"/>
    <property type="gene ID" value="HpaG812976"/>
</dbReference>
<organism evidence="1 2">
    <name type="scientific">Hyaloperonospora arabidopsidis (strain Emoy2)</name>
    <name type="common">Downy mildew agent</name>
    <name type="synonym">Peronospora arabidopsidis</name>
    <dbReference type="NCBI Taxonomy" id="559515"/>
    <lineage>
        <taxon>Eukaryota</taxon>
        <taxon>Sar</taxon>
        <taxon>Stramenopiles</taxon>
        <taxon>Oomycota</taxon>
        <taxon>Peronosporomycetes</taxon>
        <taxon>Peronosporales</taxon>
        <taxon>Peronosporaceae</taxon>
        <taxon>Hyaloperonospora</taxon>
    </lineage>
</organism>
<dbReference type="VEuPathDB" id="FungiDB:HpaG812976"/>
<reference evidence="2" key="1">
    <citation type="journal article" date="2010" name="Science">
        <title>Signatures of adaptation to obligate biotrophy in the Hyaloperonospora arabidopsidis genome.</title>
        <authorList>
            <person name="Baxter L."/>
            <person name="Tripathy S."/>
            <person name="Ishaque N."/>
            <person name="Boot N."/>
            <person name="Cabral A."/>
            <person name="Kemen E."/>
            <person name="Thines M."/>
            <person name="Ah-Fong A."/>
            <person name="Anderson R."/>
            <person name="Badejoko W."/>
            <person name="Bittner-Eddy P."/>
            <person name="Boore J.L."/>
            <person name="Chibucos M.C."/>
            <person name="Coates M."/>
            <person name="Dehal P."/>
            <person name="Delehaunty K."/>
            <person name="Dong S."/>
            <person name="Downton P."/>
            <person name="Dumas B."/>
            <person name="Fabro G."/>
            <person name="Fronick C."/>
            <person name="Fuerstenberg S.I."/>
            <person name="Fulton L."/>
            <person name="Gaulin E."/>
            <person name="Govers F."/>
            <person name="Hughes L."/>
            <person name="Humphray S."/>
            <person name="Jiang R.H."/>
            <person name="Judelson H."/>
            <person name="Kamoun S."/>
            <person name="Kyung K."/>
            <person name="Meijer H."/>
            <person name="Minx P."/>
            <person name="Morris P."/>
            <person name="Nelson J."/>
            <person name="Phuntumart V."/>
            <person name="Qutob D."/>
            <person name="Rehmany A."/>
            <person name="Rougon-Cardoso A."/>
            <person name="Ryden P."/>
            <person name="Torto-Alalibo T."/>
            <person name="Studholme D."/>
            <person name="Wang Y."/>
            <person name="Win J."/>
            <person name="Wood J."/>
            <person name="Clifton S.W."/>
            <person name="Rogers J."/>
            <person name="Van den Ackerveken G."/>
            <person name="Jones J.D."/>
            <person name="McDowell J.M."/>
            <person name="Beynon J."/>
            <person name="Tyler B.M."/>
        </authorList>
    </citation>
    <scope>NUCLEOTIDE SEQUENCE [LARGE SCALE GENOMIC DNA]</scope>
    <source>
        <strain evidence="2">Emoy2</strain>
    </source>
</reference>
<dbReference type="InParanoid" id="M4C1M6"/>
<dbReference type="Proteomes" id="UP000011713">
    <property type="component" value="Unassembled WGS sequence"/>
</dbReference>
<dbReference type="AlphaFoldDB" id="M4C1M6"/>
<name>M4C1M6_HYAAE</name>
<reference evidence="1" key="2">
    <citation type="submission" date="2015-06" db="UniProtKB">
        <authorList>
            <consortium name="EnsemblProtists"/>
        </authorList>
    </citation>
    <scope>IDENTIFICATION</scope>
    <source>
        <strain evidence="1">Emoy2</strain>
    </source>
</reference>
<accession>M4C1M6</accession>
<dbReference type="EMBL" id="JH598099">
    <property type="status" value="NOT_ANNOTATED_CDS"/>
    <property type="molecule type" value="Genomic_DNA"/>
</dbReference>
<sequence>MFVALSDDRTLHNRENSRDRPLEIYAARLPHTTRKWPAGSVMLLLVRSPHLSLHYGDFRLVGPPAHPNITHPEVRVGRAATHWWLLVYILAYLRCPVIEIFTTGIDIGTPGPSVSAVPLHPWDCERQLMQSDSGSLNLSSPCV</sequence>
<proteinExistence type="predicted"/>
<evidence type="ECO:0000313" key="2">
    <source>
        <dbReference type="Proteomes" id="UP000011713"/>
    </source>
</evidence>